<keyword evidence="3" id="KW-1185">Reference proteome</keyword>
<dbReference type="Pfam" id="PF13917">
    <property type="entry name" value="zf-CCHC_3"/>
    <property type="match status" value="1"/>
</dbReference>
<accession>A0A8H5TJB9</accession>
<dbReference type="OrthoDB" id="437973at2759"/>
<evidence type="ECO:0000313" key="3">
    <source>
        <dbReference type="Proteomes" id="UP000567885"/>
    </source>
</evidence>
<dbReference type="EMBL" id="JAAGWQ010000054">
    <property type="protein sequence ID" value="KAF5673270.1"/>
    <property type="molecule type" value="Genomic_DNA"/>
</dbReference>
<reference evidence="2 3" key="1">
    <citation type="submission" date="2020-05" db="EMBL/GenBank/DDBJ databases">
        <title>Identification and distribution of gene clusters putatively required for synthesis of sphingolipid metabolism inhibitors in phylogenetically diverse species of the filamentous fungus Fusarium.</title>
        <authorList>
            <person name="Kim H.-S."/>
            <person name="Busman M."/>
            <person name="Brown D.W."/>
            <person name="Divon H."/>
            <person name="Uhlig S."/>
            <person name="Proctor R.H."/>
        </authorList>
    </citation>
    <scope>NUCLEOTIDE SEQUENCE [LARGE SCALE GENOMIC DNA]</scope>
    <source>
        <strain evidence="2 3">NRRL 20693</strain>
    </source>
</reference>
<evidence type="ECO:0000313" key="2">
    <source>
        <dbReference type="EMBL" id="KAF5673270.1"/>
    </source>
</evidence>
<dbReference type="Proteomes" id="UP000567885">
    <property type="component" value="Unassembled WGS sequence"/>
</dbReference>
<feature type="region of interest" description="Disordered" evidence="1">
    <location>
        <begin position="189"/>
        <end position="296"/>
    </location>
</feature>
<evidence type="ECO:0000256" key="1">
    <source>
        <dbReference type="SAM" id="MobiDB-lite"/>
    </source>
</evidence>
<protein>
    <submittedName>
        <fullName evidence="2">Uncharacterized protein</fullName>
    </submittedName>
</protein>
<feature type="compositionally biased region" description="Basic and acidic residues" evidence="1">
    <location>
        <begin position="208"/>
        <end position="250"/>
    </location>
</feature>
<gene>
    <name evidence="2" type="ORF">FHETE_3394</name>
</gene>
<comment type="caution">
    <text evidence="2">The sequence shown here is derived from an EMBL/GenBank/DDBJ whole genome shotgun (WGS) entry which is preliminary data.</text>
</comment>
<organism evidence="2 3">
    <name type="scientific">Fusarium heterosporum</name>
    <dbReference type="NCBI Taxonomy" id="42747"/>
    <lineage>
        <taxon>Eukaryota</taxon>
        <taxon>Fungi</taxon>
        <taxon>Dikarya</taxon>
        <taxon>Ascomycota</taxon>
        <taxon>Pezizomycotina</taxon>
        <taxon>Sordariomycetes</taxon>
        <taxon>Hypocreomycetidae</taxon>
        <taxon>Hypocreales</taxon>
        <taxon>Nectriaceae</taxon>
        <taxon>Fusarium</taxon>
        <taxon>Fusarium heterosporum species complex</taxon>
    </lineage>
</organism>
<feature type="region of interest" description="Disordered" evidence="1">
    <location>
        <begin position="61"/>
        <end position="144"/>
    </location>
</feature>
<sequence length="296" mass="33173">MFLGFVGNSPHGETTMCYRQYVLLATHTATTVPFPWYGSLQGGIRPIEALEKRHYSYECKASTQERPYVSRPSRSQQLRNPKLVPKLTNDTLNPLEKKKGVADEELAKAENERAHQSPHTQSLPFQRALPGPRHPARAEHNPPFMGNEAEALFLTAHEVVVKMTAEVEVAALAQIGAEAFVFKHDAEDLSRDPLPSNENETGGQPKGHPSDFRNPDGPQRQRHDDMRSPEPRGRRDERPDQSNVRHDRGRLSPQGRLISNARGGGRGDPQEQTRDRSLSPFSQRLAMTKAMKQGGR</sequence>
<proteinExistence type="predicted"/>
<feature type="compositionally biased region" description="Basic and acidic residues" evidence="1">
    <location>
        <begin position="268"/>
        <end position="277"/>
    </location>
</feature>
<dbReference type="AlphaFoldDB" id="A0A8H5TJB9"/>
<name>A0A8H5TJB9_FUSHE</name>
<feature type="compositionally biased region" description="Basic and acidic residues" evidence="1">
    <location>
        <begin position="95"/>
        <end position="115"/>
    </location>
</feature>